<dbReference type="InterPro" id="IPR057227">
    <property type="entry name" value="DUF7905"/>
</dbReference>
<protein>
    <recommendedName>
        <fullName evidence="2">DUF7905 domain-containing protein</fullName>
    </recommendedName>
</protein>
<evidence type="ECO:0000256" key="1">
    <source>
        <dbReference type="SAM" id="MobiDB-lite"/>
    </source>
</evidence>
<name>A0A9P9WHW3_9PEZI</name>
<organism evidence="3 4">
    <name type="scientific">Neoarthrinium moseri</name>
    <dbReference type="NCBI Taxonomy" id="1658444"/>
    <lineage>
        <taxon>Eukaryota</taxon>
        <taxon>Fungi</taxon>
        <taxon>Dikarya</taxon>
        <taxon>Ascomycota</taxon>
        <taxon>Pezizomycotina</taxon>
        <taxon>Sordariomycetes</taxon>
        <taxon>Xylariomycetidae</taxon>
        <taxon>Amphisphaeriales</taxon>
        <taxon>Apiosporaceae</taxon>
        <taxon>Neoarthrinium</taxon>
    </lineage>
</organism>
<dbReference type="AlphaFoldDB" id="A0A9P9WHW3"/>
<keyword evidence="4" id="KW-1185">Reference proteome</keyword>
<proteinExistence type="predicted"/>
<accession>A0A9P9WHW3</accession>
<reference evidence="3" key="1">
    <citation type="submission" date="2021-03" db="EMBL/GenBank/DDBJ databases">
        <title>Revisited historic fungal species revealed as producer of novel bioactive compounds through whole genome sequencing and comparative genomics.</title>
        <authorList>
            <person name="Vignolle G.A."/>
            <person name="Hochenegger N."/>
            <person name="Mach R.L."/>
            <person name="Mach-Aigner A.R."/>
            <person name="Javad Rahimi M."/>
            <person name="Salim K.A."/>
            <person name="Chan C.M."/>
            <person name="Lim L.B.L."/>
            <person name="Cai F."/>
            <person name="Druzhinina I.S."/>
            <person name="U'Ren J.M."/>
            <person name="Derntl C."/>
        </authorList>
    </citation>
    <scope>NUCLEOTIDE SEQUENCE</scope>
    <source>
        <strain evidence="3">TUCIM 5799</strain>
    </source>
</reference>
<comment type="caution">
    <text evidence="3">The sequence shown here is derived from an EMBL/GenBank/DDBJ whole genome shotgun (WGS) entry which is preliminary data.</text>
</comment>
<dbReference type="Pfam" id="PF25482">
    <property type="entry name" value="DUF7905"/>
    <property type="match status" value="1"/>
</dbReference>
<dbReference type="EMBL" id="JAFIMR010000024">
    <property type="protein sequence ID" value="KAI1864237.1"/>
    <property type="molecule type" value="Genomic_DNA"/>
</dbReference>
<gene>
    <name evidence="3" type="ORF">JX265_008608</name>
</gene>
<feature type="region of interest" description="Disordered" evidence="1">
    <location>
        <begin position="553"/>
        <end position="572"/>
    </location>
</feature>
<evidence type="ECO:0000313" key="3">
    <source>
        <dbReference type="EMBL" id="KAI1864237.1"/>
    </source>
</evidence>
<feature type="region of interest" description="Disordered" evidence="1">
    <location>
        <begin position="21"/>
        <end position="41"/>
    </location>
</feature>
<sequence length="572" mass="63361">MADQEDDLINFERPVLQAQVAGQPGEDSLTDTGSVPAAADNRRDLAAQTVSQDPRQPVRLPMQQLSDHWAAHRKSTQLGPIQRPGPAGHAYFFVSHAAELSAGVIEAVHGEMLEFAKDRSDVFFDIQGRGPTRYLAIRAPSVDLAHECLDEARTCADNIIFDKTVRLDAAFVKPPPYPLDSVEIKLARLPASGSARPTMLPCSQPRISLERAAAQQESSYGGPLRQQLASALSKAGRIKERVNLRVRLGHFHLLAYPRQEGRSEPEFTYGVFSDLVKKSRTKSQVMTQVGGLGEAMQILKAIKTNTDSFLAEDMAVLSVADVGPVFVFEALSKKHKFEAQLRPLGNAGLDGGAGNFKVSNIDALELMEGSIGKQLDFRTLCLDQPLDWKIETVNEQRKTIGFEALKSEIRGANIRFTTGEGDKDEHYPRLYFANKDKVFTALDKVAMQSLFRFRYNPAPYAVEFVLRRQWDSPSAMVNMEVDPVTTFGITIYGEDWSDTRASEITRTGQGWGTELEHLFRQDHGGQEDYVARSGQERVQAFLDVLDDIQHALSPDTRKLGQPSVGPQPSQLV</sequence>
<evidence type="ECO:0000313" key="4">
    <source>
        <dbReference type="Proteomes" id="UP000829685"/>
    </source>
</evidence>
<evidence type="ECO:0000259" key="2">
    <source>
        <dbReference type="Pfam" id="PF25482"/>
    </source>
</evidence>
<feature type="domain" description="DUF7905" evidence="2">
    <location>
        <begin position="223"/>
        <end position="499"/>
    </location>
</feature>
<dbReference type="Proteomes" id="UP000829685">
    <property type="component" value="Unassembled WGS sequence"/>
</dbReference>